<feature type="transmembrane region" description="Helical" evidence="1">
    <location>
        <begin position="12"/>
        <end position="34"/>
    </location>
</feature>
<dbReference type="OrthoDB" id="2988991at2"/>
<dbReference type="RefSeq" id="WP_114375865.1">
    <property type="nucleotide sequence ID" value="NZ_CP031092.1"/>
</dbReference>
<feature type="transmembrane region" description="Helical" evidence="1">
    <location>
        <begin position="40"/>
        <end position="62"/>
    </location>
</feature>
<dbReference type="InterPro" id="IPR023804">
    <property type="entry name" value="DUF3792_TM"/>
</dbReference>
<keyword evidence="3" id="KW-1185">Reference proteome</keyword>
<reference evidence="2 3" key="1">
    <citation type="journal article" date="2018" name="J. Microbiol.">
        <title>Salicibibacter kimchii gen. nov., sp. nov., a moderately halophilic and alkalitolerant bacterium in the family Bacillaceae, isolated from kimchi.</title>
        <authorList>
            <person name="Jang J.Y."/>
            <person name="Oh Y.J."/>
            <person name="Lim S.K."/>
            <person name="Park H.K."/>
            <person name="Lee C."/>
            <person name="Kim J.Y."/>
            <person name="Lee M.A."/>
            <person name="Choi H.J."/>
        </authorList>
    </citation>
    <scope>NUCLEOTIDE SEQUENCE [LARGE SCALE GENOMIC DNA]</scope>
    <source>
        <strain evidence="2 3">NKC1-1</strain>
    </source>
</reference>
<accession>A0A345C3G8</accession>
<evidence type="ECO:0000313" key="3">
    <source>
        <dbReference type="Proteomes" id="UP000252100"/>
    </source>
</evidence>
<feature type="transmembrane region" description="Helical" evidence="1">
    <location>
        <begin position="101"/>
        <end position="124"/>
    </location>
</feature>
<keyword evidence="1" id="KW-1133">Transmembrane helix</keyword>
<protein>
    <submittedName>
        <fullName evidence="2">TIGR04086 family membrane protein</fullName>
    </submittedName>
</protein>
<keyword evidence="1" id="KW-0472">Membrane</keyword>
<dbReference type="Proteomes" id="UP000252100">
    <property type="component" value="Chromosome"/>
</dbReference>
<gene>
    <name evidence="2" type="ORF">DT065_18405</name>
</gene>
<feature type="transmembrane region" description="Helical" evidence="1">
    <location>
        <begin position="69"/>
        <end position="89"/>
    </location>
</feature>
<evidence type="ECO:0000313" key="2">
    <source>
        <dbReference type="EMBL" id="AXF57749.1"/>
    </source>
</evidence>
<organism evidence="2 3">
    <name type="scientific">Salicibibacter kimchii</name>
    <dbReference type="NCBI Taxonomy" id="2099786"/>
    <lineage>
        <taxon>Bacteria</taxon>
        <taxon>Bacillati</taxon>
        <taxon>Bacillota</taxon>
        <taxon>Bacilli</taxon>
        <taxon>Bacillales</taxon>
        <taxon>Bacillaceae</taxon>
        <taxon>Salicibibacter</taxon>
    </lineage>
</organism>
<dbReference type="AlphaFoldDB" id="A0A345C3G8"/>
<evidence type="ECO:0000256" key="1">
    <source>
        <dbReference type="SAM" id="Phobius"/>
    </source>
</evidence>
<dbReference type="Pfam" id="PF12670">
    <property type="entry name" value="DUF3792"/>
    <property type="match status" value="1"/>
</dbReference>
<proteinExistence type="predicted"/>
<sequence>MQARFLRALGVSFITMLSLVLFAGLIIATLLRFGSVTEQSVTGVTIGITIIVTLIGGFAAGLRSRSKGWLVGLSAGLLFACVAAFMQYLGYGAHVSLNQSIVFIAAIISASFGGMVAVSLFGSVR</sequence>
<name>A0A345C3G8_9BACI</name>
<keyword evidence="1" id="KW-0812">Transmembrane</keyword>
<dbReference type="EMBL" id="CP031092">
    <property type="protein sequence ID" value="AXF57749.1"/>
    <property type="molecule type" value="Genomic_DNA"/>
</dbReference>
<dbReference type="NCBIfam" id="TIGR04086">
    <property type="entry name" value="TIGR04086_membr"/>
    <property type="match status" value="1"/>
</dbReference>
<dbReference type="KEGG" id="rue:DT065_18405"/>